<keyword evidence="2" id="KW-1185">Reference proteome</keyword>
<dbReference type="PANTHER" id="PTHR36649:SF28">
    <property type="entry name" value="UBIQUITIN-LIKE DOMAIN-CONTAINING PROTEIN"/>
    <property type="match status" value="1"/>
</dbReference>
<accession>A0A8S1VNY9</accession>
<protein>
    <recommendedName>
        <fullName evidence="3">NAD(+)--protein-arginine ADP-ribosyltransferase</fullName>
    </recommendedName>
</protein>
<proteinExistence type="predicted"/>
<gene>
    <name evidence="1" type="ORF">POCTA_138.1.T0700237</name>
</gene>
<evidence type="ECO:0000313" key="1">
    <source>
        <dbReference type="EMBL" id="CAD8178233.1"/>
    </source>
</evidence>
<sequence length="713" mass="84846">MVSDTTFNLKNSIVFCKKTKYGQIDYFMQDGWLILVDSSVSQLEYYVKQNFEYLNALESLTLSFCKKVDKQVDYSHQIEETSFKFLLINQKLQKGFYESEVNLDDEIGKLIGQTSLRQLKMDVQVKSNEKKRQTGKEFTLFEKLIYYYTTDALYRQLNGLFAESSYESIEQIMCTLFDGYSKLQQKQLAQNTLFRGINIWDEKIFNEIMDQLKQCEKDKTSIFWNALTSTTIQKRCAENFMGNKQGILFEITLSKINPHPYFILESYHSRYSNEKEVLLFPQFQFKIVEIKTQGRNYYCRIQQIDNNLSMALNSSQREKYWQERINNELKPKLHTLASFQQIRINEMLSIQVKQQISQADQQFTFKQNSSNYFQSLVSQLQKFCDNQEVHINYLSKLLSLITTQIDFNDALNKEYLQESKILIKKCSERLINEFILLVKKIYNLENFKNDIQKLVQNRIEQVEIQSKQNQDKRDLNEELLQRQQFQTLTPSPQQEQKYKRRIGICFDSLDDSNDNYEYFDKCLSLSNKDLKSSGIRYSNIFNPEYNKRWNKYQTKAQRGPPYHRYDYKYPTECFGVGLDVRVYGQNQDWLKKDGNPNEWRILFHGTKSDNVSQIVKNGFQPGRFQFYRNDICQDEFGQTTKVDVGIYFADSIESALVYAPYERIWDKTYAVIIMVRANPRKIRQSQSMRREGYFLVNDSEDIRPYRILLHEKQ</sequence>
<dbReference type="AlphaFoldDB" id="A0A8S1VNY9"/>
<reference evidence="1" key="1">
    <citation type="submission" date="2021-01" db="EMBL/GenBank/DDBJ databases">
        <authorList>
            <consortium name="Genoscope - CEA"/>
            <person name="William W."/>
        </authorList>
    </citation>
    <scope>NUCLEOTIDE SEQUENCE</scope>
</reference>
<evidence type="ECO:0000313" key="2">
    <source>
        <dbReference type="Proteomes" id="UP000683925"/>
    </source>
</evidence>
<comment type="caution">
    <text evidence="1">The sequence shown here is derived from an EMBL/GenBank/DDBJ whole genome shotgun (WGS) entry which is preliminary data.</text>
</comment>
<dbReference type="OrthoDB" id="10049342at2759"/>
<dbReference type="PROSITE" id="PS51996">
    <property type="entry name" value="TR_MART"/>
    <property type="match status" value="1"/>
</dbReference>
<dbReference type="Proteomes" id="UP000683925">
    <property type="component" value="Unassembled WGS sequence"/>
</dbReference>
<name>A0A8S1VNY9_PAROT</name>
<dbReference type="PANTHER" id="PTHR36649">
    <property type="entry name" value="UBIQUITIN-LIKE DOMAIN-CONTAINING PROTEIN"/>
    <property type="match status" value="1"/>
</dbReference>
<dbReference type="EMBL" id="CAJJDP010000069">
    <property type="protein sequence ID" value="CAD8178233.1"/>
    <property type="molecule type" value="Genomic_DNA"/>
</dbReference>
<organism evidence="1 2">
    <name type="scientific">Paramecium octaurelia</name>
    <dbReference type="NCBI Taxonomy" id="43137"/>
    <lineage>
        <taxon>Eukaryota</taxon>
        <taxon>Sar</taxon>
        <taxon>Alveolata</taxon>
        <taxon>Ciliophora</taxon>
        <taxon>Intramacronucleata</taxon>
        <taxon>Oligohymenophorea</taxon>
        <taxon>Peniculida</taxon>
        <taxon>Parameciidae</taxon>
        <taxon>Paramecium</taxon>
    </lineage>
</organism>
<evidence type="ECO:0008006" key="3">
    <source>
        <dbReference type="Google" id="ProtNLM"/>
    </source>
</evidence>